<protein>
    <submittedName>
        <fullName evidence="3">Uncharacterized protein</fullName>
    </submittedName>
</protein>
<gene>
    <name evidence="3" type="ORF">BRPE64_DCDS01000</name>
</gene>
<dbReference type="KEGG" id="buo:BRPE64_DCDS01000"/>
<dbReference type="InterPro" id="IPR019734">
    <property type="entry name" value="TPR_rpt"/>
</dbReference>
<geneLocation type="plasmid" evidence="3 4">
    <name>p1</name>
</geneLocation>
<organism evidence="3 4">
    <name type="scientific">Caballeronia insecticola</name>
    <dbReference type="NCBI Taxonomy" id="758793"/>
    <lineage>
        <taxon>Bacteria</taxon>
        <taxon>Pseudomonadati</taxon>
        <taxon>Pseudomonadota</taxon>
        <taxon>Betaproteobacteria</taxon>
        <taxon>Burkholderiales</taxon>
        <taxon>Burkholderiaceae</taxon>
        <taxon>Caballeronia</taxon>
    </lineage>
</organism>
<dbReference type="Pfam" id="PF14559">
    <property type="entry name" value="TPR_19"/>
    <property type="match status" value="1"/>
</dbReference>
<dbReference type="HOGENOM" id="CLU_010140_2_0_4"/>
<keyword evidence="1" id="KW-0677">Repeat</keyword>
<dbReference type="EMBL" id="AP013061">
    <property type="protein sequence ID" value="BAN27036.1"/>
    <property type="molecule type" value="Genomic_DNA"/>
</dbReference>
<dbReference type="PANTHER" id="PTHR44858">
    <property type="entry name" value="TETRATRICOPEPTIDE REPEAT PROTEIN 6"/>
    <property type="match status" value="1"/>
</dbReference>
<dbReference type="Pfam" id="PF13432">
    <property type="entry name" value="TPR_16"/>
    <property type="match status" value="1"/>
</dbReference>
<proteinExistence type="predicted"/>
<dbReference type="InterPro" id="IPR011990">
    <property type="entry name" value="TPR-like_helical_dom_sf"/>
</dbReference>
<evidence type="ECO:0000313" key="4">
    <source>
        <dbReference type="Proteomes" id="UP000013966"/>
    </source>
</evidence>
<evidence type="ECO:0000256" key="1">
    <source>
        <dbReference type="ARBA" id="ARBA00022737"/>
    </source>
</evidence>
<dbReference type="InterPro" id="IPR050498">
    <property type="entry name" value="Ycf3"/>
</dbReference>
<keyword evidence="4" id="KW-1185">Reference proteome</keyword>
<name>R4X307_9BURK</name>
<dbReference type="PANTHER" id="PTHR44858:SF1">
    <property type="entry name" value="UDP-N-ACETYLGLUCOSAMINE--PEPTIDE N-ACETYLGLUCOSAMINYLTRANSFERASE SPINDLY-RELATED"/>
    <property type="match status" value="1"/>
</dbReference>
<keyword evidence="3" id="KW-0614">Plasmid</keyword>
<dbReference type="SUPFAM" id="SSF48452">
    <property type="entry name" value="TPR-like"/>
    <property type="match status" value="1"/>
</dbReference>
<accession>R4X307</accession>
<dbReference type="Gene3D" id="1.25.40.10">
    <property type="entry name" value="Tetratricopeptide repeat domain"/>
    <property type="match status" value="1"/>
</dbReference>
<dbReference type="AlphaFoldDB" id="R4X307"/>
<reference evidence="3 4" key="1">
    <citation type="journal article" date="2013" name="Genome Announc.">
        <title>Complete Genome Sequence of Burkholderia sp. Strain RPE64, Bacterial Symbiont of the Bean Bug Riptortus pedestris.</title>
        <authorList>
            <person name="Shibata T.F."/>
            <person name="Maeda T."/>
            <person name="Nikoh N."/>
            <person name="Yamaguchi K."/>
            <person name="Oshima K."/>
            <person name="Hattori M."/>
            <person name="Nishiyama T."/>
            <person name="Hasebe M."/>
            <person name="Fukatsu T."/>
            <person name="Kikuchi Y."/>
            <person name="Shigenobu S."/>
        </authorList>
    </citation>
    <scope>NUCLEOTIDE SEQUENCE [LARGE SCALE GENOMIC DNA]</scope>
    <source>
        <plasmid evidence="3 4">p1</plasmid>
    </source>
</reference>
<sequence length="387" mass="42981">MTSFDFDLKKTFAIFLGNAVSTLEQGHLEAHKVWLEAAAFLNGTDDDSLFTLVESLASQQSLADALAVAESWSKLRPHNATSHNSRGCLLAMSGRYVDALPCFRRAMECNANFPRLRKNLAAALIQCHGHGDESRALLEDAVKAEPHDSDTWTNLCIARCNGFDLDGALAAGQRAIELNPQSTDALNIYSLALKEAQCWDAAEKYARAVCDLSPGDASLRFNLSILELGRGDFQQGWRDYESRWQGPHASDNRWPVFPKPRWRGESLEGKTLLLWGEQGMGDLLQFCRFAPALAQQVHKAGGRLEWNSFPQMGGLLERSLSKHVDGFSTVGTVEALPEYDYHLPLLSVPLVLDVREETIPATPYLNPDVALVAFWKKRLAVDKRLKV</sequence>
<reference evidence="3 4" key="2">
    <citation type="journal article" date="2018" name="Int. J. Syst. Evol. Microbiol.">
        <title>Burkholderia insecticola sp. nov., a gut symbiotic bacterium of the bean bug Riptortus pedestris.</title>
        <authorList>
            <person name="Takeshita K."/>
            <person name="Tamaki H."/>
            <person name="Ohbayashi T."/>
            <person name="Meng X.-Y."/>
            <person name="Sone T."/>
            <person name="Mitani Y."/>
            <person name="Peeters C."/>
            <person name="Kikuchi Y."/>
            <person name="Vandamme P."/>
        </authorList>
    </citation>
    <scope>NUCLEOTIDE SEQUENCE [LARGE SCALE GENOMIC DNA]</scope>
    <source>
        <strain evidence="3">RPE64</strain>
        <plasmid evidence="3 4">p1</plasmid>
    </source>
</reference>
<dbReference type="RefSeq" id="WP_016347745.1">
    <property type="nucleotide sequence ID" value="NC_021289.1"/>
</dbReference>
<keyword evidence="2" id="KW-0802">TPR repeat</keyword>
<evidence type="ECO:0000313" key="3">
    <source>
        <dbReference type="EMBL" id="BAN27036.1"/>
    </source>
</evidence>
<dbReference type="PATRIC" id="fig|758793.3.peg.5256"/>
<evidence type="ECO:0000256" key="2">
    <source>
        <dbReference type="ARBA" id="ARBA00022803"/>
    </source>
</evidence>
<dbReference type="SMART" id="SM00028">
    <property type="entry name" value="TPR"/>
    <property type="match status" value="2"/>
</dbReference>
<dbReference type="Proteomes" id="UP000013966">
    <property type="component" value="Plasmid p1"/>
</dbReference>